<keyword evidence="4" id="KW-0804">Transcription</keyword>
<organism evidence="6 7">
    <name type="scientific">Microbacterium amylolyticum</name>
    <dbReference type="NCBI Taxonomy" id="936337"/>
    <lineage>
        <taxon>Bacteria</taxon>
        <taxon>Bacillati</taxon>
        <taxon>Actinomycetota</taxon>
        <taxon>Actinomycetes</taxon>
        <taxon>Micrococcales</taxon>
        <taxon>Microbacteriaceae</taxon>
        <taxon>Microbacterium</taxon>
    </lineage>
</organism>
<comment type="similarity">
    <text evidence="1">Belongs to the LysR transcriptional regulatory family.</text>
</comment>
<dbReference type="GO" id="GO:0003677">
    <property type="term" value="F:DNA binding"/>
    <property type="evidence" value="ECO:0007669"/>
    <property type="project" value="UniProtKB-KW"/>
</dbReference>
<evidence type="ECO:0000259" key="5">
    <source>
        <dbReference type="Pfam" id="PF03466"/>
    </source>
</evidence>
<protein>
    <submittedName>
        <fullName evidence="6">DNA-binding transcriptional LysR family regulator</fullName>
    </submittedName>
</protein>
<dbReference type="Gene3D" id="3.40.190.290">
    <property type="match status" value="1"/>
</dbReference>
<dbReference type="EMBL" id="JAGIOL010000001">
    <property type="protein sequence ID" value="MBP2435867.1"/>
    <property type="molecule type" value="Genomic_DNA"/>
</dbReference>
<evidence type="ECO:0000313" key="7">
    <source>
        <dbReference type="Proteomes" id="UP001519362"/>
    </source>
</evidence>
<evidence type="ECO:0000256" key="2">
    <source>
        <dbReference type="ARBA" id="ARBA00023015"/>
    </source>
</evidence>
<name>A0ABS4ZF03_9MICO</name>
<evidence type="ECO:0000313" key="6">
    <source>
        <dbReference type="EMBL" id="MBP2435867.1"/>
    </source>
</evidence>
<feature type="domain" description="LysR substrate-binding" evidence="5">
    <location>
        <begin position="2"/>
        <end position="139"/>
    </location>
</feature>
<dbReference type="Pfam" id="PF03466">
    <property type="entry name" value="LysR_substrate"/>
    <property type="match status" value="1"/>
</dbReference>
<keyword evidence="2" id="KW-0805">Transcription regulation</keyword>
<dbReference type="RefSeq" id="WP_241245004.1">
    <property type="nucleotide sequence ID" value="NZ_CP049253.1"/>
</dbReference>
<evidence type="ECO:0000256" key="3">
    <source>
        <dbReference type="ARBA" id="ARBA00023125"/>
    </source>
</evidence>
<dbReference type="PANTHER" id="PTHR30346:SF28">
    <property type="entry name" value="HTH-TYPE TRANSCRIPTIONAL REGULATOR CYNR"/>
    <property type="match status" value="1"/>
</dbReference>
<proteinExistence type="inferred from homology"/>
<comment type="caution">
    <text evidence="6">The sequence shown here is derived from an EMBL/GenBank/DDBJ whole genome shotgun (WGS) entry which is preliminary data.</text>
</comment>
<dbReference type="PANTHER" id="PTHR30346">
    <property type="entry name" value="TRANSCRIPTIONAL DUAL REGULATOR HCAR-RELATED"/>
    <property type="match status" value="1"/>
</dbReference>
<dbReference type="SUPFAM" id="SSF53850">
    <property type="entry name" value="Periplasmic binding protein-like II"/>
    <property type="match status" value="1"/>
</dbReference>
<keyword evidence="7" id="KW-1185">Reference proteome</keyword>
<evidence type="ECO:0000256" key="4">
    <source>
        <dbReference type="ARBA" id="ARBA00023163"/>
    </source>
</evidence>
<dbReference type="Proteomes" id="UP001519362">
    <property type="component" value="Unassembled WGS sequence"/>
</dbReference>
<accession>A0ABS4ZF03</accession>
<dbReference type="InterPro" id="IPR005119">
    <property type="entry name" value="LysR_subst-bd"/>
</dbReference>
<sequence>MGSSDEFIAEIAAGALDVAFLGLPESATPEGVSSRVLARDRLVAAVSHTHPFADRERLTLAEVAHESFIDFLAGSPGRAQSDITFAGAGLTREVRLETMSAELMLDLVAENHGIALLSPRVLVDRHETRAIPVVDGPTRAEHLA</sequence>
<reference evidence="6 7" key="1">
    <citation type="submission" date="2021-03" db="EMBL/GenBank/DDBJ databases">
        <title>Sequencing the genomes of 1000 actinobacteria strains.</title>
        <authorList>
            <person name="Klenk H.-P."/>
        </authorList>
    </citation>
    <scope>NUCLEOTIDE SEQUENCE [LARGE SCALE GENOMIC DNA]</scope>
    <source>
        <strain evidence="6 7">DSM 24221</strain>
    </source>
</reference>
<gene>
    <name evidence="6" type="ORF">JOF34_000453</name>
</gene>
<keyword evidence="3 6" id="KW-0238">DNA-binding</keyword>
<evidence type="ECO:0000256" key="1">
    <source>
        <dbReference type="ARBA" id="ARBA00009437"/>
    </source>
</evidence>